<comment type="caution">
    <text evidence="2">The sequence shown here is derived from an EMBL/GenBank/DDBJ whole genome shotgun (WGS) entry which is preliminary data.</text>
</comment>
<dbReference type="RefSeq" id="WP_045163727.1">
    <property type="nucleotide sequence ID" value="NZ_JYHV01000037.1"/>
</dbReference>
<name>A0A0D9AEY4_STUST</name>
<dbReference type="Gene3D" id="1.20.1290.10">
    <property type="entry name" value="AhpD-like"/>
    <property type="match status" value="1"/>
</dbReference>
<sequence>MTPRLDFLKHVDALPMQALTAVSAYVHESDIDPQLRMLIDLRASQLNGCAYCLDMHTKDLLAMDTPLPRIYLLPAWRETAVYNPAERAALAWTEAVTELPDGASLDRCYRDLAEHYSPRAITQLTFAIIAINGWNRLNVAFGREPDDYRTGDLQPRFTQALQRFEDLRPAPRT</sequence>
<evidence type="ECO:0000313" key="3">
    <source>
        <dbReference type="Proteomes" id="UP000032487"/>
    </source>
</evidence>
<reference evidence="2 3" key="1">
    <citation type="submission" date="2015-02" db="EMBL/GenBank/DDBJ databases">
        <title>Draft genome sequence of Pseudomonas stutzeri NT0128 isolated from wheat (Triticum turgidum) rhizosphere.</title>
        <authorList>
            <person name="Tovi N."/>
            <person name="Frenk S."/>
            <person name="Hadar Y."/>
            <person name="Minz D."/>
        </authorList>
    </citation>
    <scope>NUCLEOTIDE SEQUENCE [LARGE SCALE GENOMIC DNA]</scope>
    <source>
        <strain evidence="2 3">NT0128</strain>
    </source>
</reference>
<proteinExistence type="predicted"/>
<accession>A0A0D9AEY4</accession>
<dbReference type="Proteomes" id="UP000032487">
    <property type="component" value="Unassembled WGS sequence"/>
</dbReference>
<dbReference type="AlphaFoldDB" id="A0A0D9AEY4"/>
<keyword evidence="2" id="KW-0560">Oxidoreductase</keyword>
<dbReference type="InterPro" id="IPR029032">
    <property type="entry name" value="AhpD-like"/>
</dbReference>
<dbReference type="InterPro" id="IPR004675">
    <property type="entry name" value="AhpD_core"/>
</dbReference>
<dbReference type="PATRIC" id="fig|316.101.peg.2569"/>
<dbReference type="OrthoDB" id="9801997at2"/>
<dbReference type="EMBL" id="JYHV01000037">
    <property type="protein sequence ID" value="KJH79212.1"/>
    <property type="molecule type" value="Genomic_DNA"/>
</dbReference>
<dbReference type="SUPFAM" id="SSF69118">
    <property type="entry name" value="AhpD-like"/>
    <property type="match status" value="1"/>
</dbReference>
<dbReference type="PANTHER" id="PTHR34846:SF10">
    <property type="entry name" value="CYTOPLASMIC PROTEIN"/>
    <property type="match status" value="1"/>
</dbReference>
<organism evidence="2 3">
    <name type="scientific">Stutzerimonas stutzeri</name>
    <name type="common">Pseudomonas stutzeri</name>
    <dbReference type="NCBI Taxonomy" id="316"/>
    <lineage>
        <taxon>Bacteria</taxon>
        <taxon>Pseudomonadati</taxon>
        <taxon>Pseudomonadota</taxon>
        <taxon>Gammaproteobacteria</taxon>
        <taxon>Pseudomonadales</taxon>
        <taxon>Pseudomonadaceae</taxon>
        <taxon>Stutzerimonas</taxon>
    </lineage>
</organism>
<dbReference type="NCBIfam" id="TIGR00778">
    <property type="entry name" value="ahpD_dom"/>
    <property type="match status" value="1"/>
</dbReference>
<keyword evidence="2" id="KW-0575">Peroxidase</keyword>
<dbReference type="Pfam" id="PF02627">
    <property type="entry name" value="CMD"/>
    <property type="match status" value="1"/>
</dbReference>
<feature type="domain" description="Carboxymuconolactone decarboxylase-like" evidence="1">
    <location>
        <begin position="16"/>
        <end position="95"/>
    </location>
</feature>
<protein>
    <submittedName>
        <fullName evidence="2">Alkylhydroperoxidase</fullName>
    </submittedName>
</protein>
<dbReference type="InterPro" id="IPR003779">
    <property type="entry name" value="CMD-like"/>
</dbReference>
<evidence type="ECO:0000259" key="1">
    <source>
        <dbReference type="Pfam" id="PF02627"/>
    </source>
</evidence>
<dbReference type="PANTHER" id="PTHR34846">
    <property type="entry name" value="4-CARBOXYMUCONOLACTONE DECARBOXYLASE FAMILY PROTEIN (AFU_ORTHOLOGUE AFUA_6G11590)"/>
    <property type="match status" value="1"/>
</dbReference>
<dbReference type="GO" id="GO:0051920">
    <property type="term" value="F:peroxiredoxin activity"/>
    <property type="evidence" value="ECO:0007669"/>
    <property type="project" value="InterPro"/>
</dbReference>
<evidence type="ECO:0000313" key="2">
    <source>
        <dbReference type="EMBL" id="KJH79212.1"/>
    </source>
</evidence>
<gene>
    <name evidence="2" type="ORF">UF78_18685</name>
</gene>